<dbReference type="EMBL" id="RJMB01000002">
    <property type="protein sequence ID" value="RNL86742.1"/>
    <property type="molecule type" value="Genomic_DNA"/>
</dbReference>
<feature type="coiled-coil region" evidence="1">
    <location>
        <begin position="389"/>
        <end position="416"/>
    </location>
</feature>
<proteinExistence type="predicted"/>
<protein>
    <submittedName>
        <fullName evidence="3">Uncharacterized protein</fullName>
    </submittedName>
</protein>
<keyword evidence="1" id="KW-0175">Coiled coil</keyword>
<dbReference type="AlphaFoldDB" id="A0A3N0EFW3"/>
<sequence>MTDHALLIPVRVTALMVNPAVRASAPDNMNRWRLDFSQPFHLGPEPHPATSPLNQASDPPDGVLLHWEPPTALRDTDPLRTGGTAPLRAPDRWVVVRYAVQNGARQAKGWLIQGDCLRTTVPDHSDNSPFGEITNPGSEVPKVTQWRIGRRWDLDATIEEPENTTELTAFGPGVPTFSVYQPYNLGVFSMHDDLAGLSEGSGIDLSYQVFGWYSDSKADPLAKADPSRPEGYEERLRALLEQLRWRYPGAIPGTMRSVHVGSVHGLTWKSTGQGPGDDKPQRDEKTRRWKNLHLGMGEGSSEGLCALAQAIPGIWPTDPAKRAEYQARLQALQYGLLNKFDSPAGRAEVAQKAHESRFEPVAGGYTWDFVSASSNPGKPLPPPNVPEKQKEWLKKLESDQKAYDQARREVIRLQQRLRDLWGYYKHAAYLGTQKNPLSNAWKKMEDLSKTIKPEFDPKNTASLAYRIKTRLDTLATSRAIVRAENEDALKKAIAEEIAELKKTLGKEPVGVLTRFPRPPFHNASEPVALLRGAGARRLLRDKPGELTCRRGAQTVTKMDGTDPTAISPIGFDKTVQQPGWKDVLPADLHTALLTEFTALDDHRTPKDSTTVTFADSSTVVTWAETSDPRVAALRFQTEWWTQPWTPLYMLWTADYYPVAYEDQRPAHQGKRNWTFDGQMYLWRGEGHVAKGGVPPQHTVGGRILLTPHAVHNLADRYRHLAEATQGQDKDFLEFISKILANFQDTTQGTDLISQALDGFTEQLTGRESLLRPVPEQLGALLDRGNAFTARTFKTRKKPTPPLDQDPENWIEPLPAEGLRAGQFFLSRLTIVDRFGRCCVVDKEDGNNRPDLKVGLTRSATTTPDDKVAGSGKADATVLSAWGDDWAKRVVHLRPRLPQPARLDFTALRRGSEDEPPVRPTDGDQIRAWVVPNHLDQGVLCYSPDGVLLGELRASGQNVVWEDAGSGLLPDTALTGFINGLKTKGAAGLAAFLKAVDLARLTISPDRPAAGHPALRMLGRPMALVRARLTLEPDAGAIVPIKLKQLTADNPAPRYLAYTWPVLLGSNAAFHDGLVGYFKENAYETFYAVVPPKETGGYVAERDNGSGLALPLKRETSVKVSLLMDPWTSVHATTHILPAARLAVEPEAAAAALARMEALFHVGPNLGSKRPVTVNSGTSVKAETVAFPLPLPKVEHGTWAWVPKADRKNPVPVCDDDGTARITPESPTHLRTGLLYLKRGLTGTSTASPAPTEATDQGEGEQP</sequence>
<evidence type="ECO:0000256" key="2">
    <source>
        <dbReference type="SAM" id="MobiDB-lite"/>
    </source>
</evidence>
<accession>A0A3N0EFW3</accession>
<comment type="caution">
    <text evidence="3">The sequence shown here is derived from an EMBL/GenBank/DDBJ whole genome shotgun (WGS) entry which is preliminary data.</text>
</comment>
<feature type="compositionally biased region" description="Low complexity" evidence="2">
    <location>
        <begin position="1241"/>
        <end position="1254"/>
    </location>
</feature>
<name>A0A3N0EFW3_9ACTN</name>
<dbReference type="RefSeq" id="WP_123199571.1">
    <property type="nucleotide sequence ID" value="NZ_RJMB01000002.1"/>
</dbReference>
<gene>
    <name evidence="3" type="ORF">EFW17_02255</name>
</gene>
<feature type="region of interest" description="Disordered" evidence="2">
    <location>
        <begin position="1239"/>
        <end position="1262"/>
    </location>
</feature>
<evidence type="ECO:0000256" key="1">
    <source>
        <dbReference type="SAM" id="Coils"/>
    </source>
</evidence>
<evidence type="ECO:0000313" key="4">
    <source>
        <dbReference type="Proteomes" id="UP000269198"/>
    </source>
</evidence>
<evidence type="ECO:0000313" key="3">
    <source>
        <dbReference type="EMBL" id="RNL86742.1"/>
    </source>
</evidence>
<dbReference type="Proteomes" id="UP000269198">
    <property type="component" value="Unassembled WGS sequence"/>
</dbReference>
<keyword evidence="4" id="KW-1185">Reference proteome</keyword>
<feature type="region of interest" description="Disordered" evidence="2">
    <location>
        <begin position="39"/>
        <end position="58"/>
    </location>
</feature>
<dbReference type="OrthoDB" id="6091628at2"/>
<reference evidence="3 4" key="1">
    <citation type="submission" date="2018-11" db="EMBL/GenBank/DDBJ databases">
        <title>The genome draft of YIM 96095.</title>
        <authorList>
            <person name="Tang S.-K."/>
            <person name="Chunyu W.-X."/>
            <person name="Feng Y.-Z."/>
        </authorList>
    </citation>
    <scope>NUCLEOTIDE SEQUENCE [LARGE SCALE GENOMIC DNA]</scope>
    <source>
        <strain evidence="3 4">YIM 96095</strain>
    </source>
</reference>
<organism evidence="3 4">
    <name type="scientific">Halostreptopolyspora alba</name>
    <dbReference type="NCBI Taxonomy" id="2487137"/>
    <lineage>
        <taxon>Bacteria</taxon>
        <taxon>Bacillati</taxon>
        <taxon>Actinomycetota</taxon>
        <taxon>Actinomycetes</taxon>
        <taxon>Streptosporangiales</taxon>
        <taxon>Nocardiopsidaceae</taxon>
        <taxon>Halostreptopolyspora</taxon>
    </lineage>
</organism>